<evidence type="ECO:0000313" key="2">
    <source>
        <dbReference type="Proteomes" id="UP000179642"/>
    </source>
</evidence>
<organism evidence="1 2">
    <name type="scientific">Streptomyces monashensis</name>
    <dbReference type="NCBI Taxonomy" id="1678012"/>
    <lineage>
        <taxon>Bacteria</taxon>
        <taxon>Bacillati</taxon>
        <taxon>Actinomycetota</taxon>
        <taxon>Actinomycetes</taxon>
        <taxon>Kitasatosporales</taxon>
        <taxon>Streptomycetaceae</taxon>
        <taxon>Streptomyces</taxon>
    </lineage>
</organism>
<protein>
    <submittedName>
        <fullName evidence="1">Uncharacterized protein</fullName>
    </submittedName>
</protein>
<gene>
    <name evidence="1" type="ORF">BIV23_29540</name>
</gene>
<dbReference type="EMBL" id="MLYO01000054">
    <property type="protein sequence ID" value="OIJ98502.1"/>
    <property type="molecule type" value="Genomic_DNA"/>
</dbReference>
<accession>A0A1S2PY44</accession>
<comment type="caution">
    <text evidence="1">The sequence shown here is derived from an EMBL/GenBank/DDBJ whole genome shotgun (WGS) entry which is preliminary data.</text>
</comment>
<reference evidence="1 2" key="1">
    <citation type="submission" date="2016-10" db="EMBL/GenBank/DDBJ databases">
        <title>Genome sequence of Streptomyces sp. MUSC 1.</title>
        <authorList>
            <person name="Lee L.-H."/>
            <person name="Ser H.-L."/>
            <person name="Law J.W.-F."/>
        </authorList>
    </citation>
    <scope>NUCLEOTIDE SEQUENCE [LARGE SCALE GENOMIC DNA]</scope>
    <source>
        <strain evidence="1 2">MUSC 1</strain>
    </source>
</reference>
<dbReference type="Proteomes" id="UP000179642">
    <property type="component" value="Unassembled WGS sequence"/>
</dbReference>
<dbReference type="RefSeq" id="WP_071384044.1">
    <property type="nucleotide sequence ID" value="NZ_MLYO01000054.1"/>
</dbReference>
<sequence length="83" mass="9384">MNRDPTAERLIDEFFDTGHALREEDAARRQTRRELAPPTVLLIRAWSAGRALAAFTSAGSPAERSRLIAEHSRLEGWLEERSP</sequence>
<keyword evidence="2" id="KW-1185">Reference proteome</keyword>
<proteinExistence type="predicted"/>
<name>A0A1S2PY44_9ACTN</name>
<evidence type="ECO:0000313" key="1">
    <source>
        <dbReference type="EMBL" id="OIJ98502.1"/>
    </source>
</evidence>
<dbReference type="AlphaFoldDB" id="A0A1S2PY44"/>